<reference evidence="2 3" key="1">
    <citation type="journal article" date="2024" name="bioRxiv">
        <title>A reference genome for Trichogramma kaykai: A tiny desert-dwelling parasitoid wasp with competing sex-ratio distorters.</title>
        <authorList>
            <person name="Culotta J."/>
            <person name="Lindsey A.R."/>
        </authorList>
    </citation>
    <scope>NUCLEOTIDE SEQUENCE [LARGE SCALE GENOMIC DNA]</scope>
    <source>
        <strain evidence="2 3">KSX58</strain>
    </source>
</reference>
<proteinExistence type="predicted"/>
<protein>
    <submittedName>
        <fullName evidence="2">Uncharacterized protein</fullName>
    </submittedName>
</protein>
<feature type="region of interest" description="Disordered" evidence="1">
    <location>
        <begin position="1"/>
        <end position="339"/>
    </location>
</feature>
<dbReference type="Proteomes" id="UP001627154">
    <property type="component" value="Unassembled WGS sequence"/>
</dbReference>
<feature type="compositionally biased region" description="Low complexity" evidence="1">
    <location>
        <begin position="312"/>
        <end position="324"/>
    </location>
</feature>
<feature type="compositionally biased region" description="Basic residues" evidence="1">
    <location>
        <begin position="36"/>
        <end position="45"/>
    </location>
</feature>
<gene>
    <name evidence="2" type="ORF">TKK_003505</name>
</gene>
<feature type="compositionally biased region" description="Low complexity" evidence="1">
    <location>
        <begin position="182"/>
        <end position="201"/>
    </location>
</feature>
<accession>A0ABD2XFK6</accession>
<feature type="compositionally biased region" description="Basic and acidic residues" evidence="1">
    <location>
        <begin position="46"/>
        <end position="60"/>
    </location>
</feature>
<evidence type="ECO:0000313" key="3">
    <source>
        <dbReference type="Proteomes" id="UP001627154"/>
    </source>
</evidence>
<dbReference type="AlphaFoldDB" id="A0ABD2XFK6"/>
<feature type="compositionally biased region" description="Low complexity" evidence="1">
    <location>
        <begin position="209"/>
        <end position="220"/>
    </location>
</feature>
<name>A0ABD2XFK6_9HYME</name>
<evidence type="ECO:0000256" key="1">
    <source>
        <dbReference type="SAM" id="MobiDB-lite"/>
    </source>
</evidence>
<feature type="compositionally biased region" description="Basic and acidic residues" evidence="1">
    <location>
        <begin position="88"/>
        <end position="102"/>
    </location>
</feature>
<feature type="compositionally biased region" description="Basic and acidic residues" evidence="1">
    <location>
        <begin position="18"/>
        <end position="34"/>
    </location>
</feature>
<dbReference type="EMBL" id="JBJJXI010000028">
    <property type="protein sequence ID" value="KAL3403835.1"/>
    <property type="molecule type" value="Genomic_DNA"/>
</dbReference>
<sequence>MSEAPGNSNNTNSPSDDEVPRIPVEDERTSDNVKKCPQKKRNVRRSRPDDESLERVKERGGNLVLEFGGEPNGHHHLQPSNDPPAPNDDARVPKGNENENEHSNQNVPNQESSDEEECQGAQSKAPLHEDLHNLPGPSNAASRRKPRKREVTPSKSCEDLSESDTGPKQLPSPRKKSRASIPKVPSPVSEVDSSSLSPSNPTNGSDPASGDNSNSIDGSNPVSEDESKSNNGSNPVSEDDSKSIDGSNPVSEDESKSNNGSNLVSEDDSKSIDGSNPVSEDEWKSNNGSNPVSEDDSKSIDGSNPVSEDDSSSNNGSISPVSESNSSRPVVPSTPRKKY</sequence>
<comment type="caution">
    <text evidence="2">The sequence shown here is derived from an EMBL/GenBank/DDBJ whole genome shotgun (WGS) entry which is preliminary data.</text>
</comment>
<feature type="compositionally biased region" description="Polar residues" evidence="1">
    <location>
        <begin position="1"/>
        <end position="14"/>
    </location>
</feature>
<organism evidence="2 3">
    <name type="scientific">Trichogramma kaykai</name>
    <dbReference type="NCBI Taxonomy" id="54128"/>
    <lineage>
        <taxon>Eukaryota</taxon>
        <taxon>Metazoa</taxon>
        <taxon>Ecdysozoa</taxon>
        <taxon>Arthropoda</taxon>
        <taxon>Hexapoda</taxon>
        <taxon>Insecta</taxon>
        <taxon>Pterygota</taxon>
        <taxon>Neoptera</taxon>
        <taxon>Endopterygota</taxon>
        <taxon>Hymenoptera</taxon>
        <taxon>Apocrita</taxon>
        <taxon>Proctotrupomorpha</taxon>
        <taxon>Chalcidoidea</taxon>
        <taxon>Trichogrammatidae</taxon>
        <taxon>Trichogramma</taxon>
    </lineage>
</organism>
<keyword evidence="3" id="KW-1185">Reference proteome</keyword>
<feature type="compositionally biased region" description="Basic and acidic residues" evidence="1">
    <location>
        <begin position="149"/>
        <end position="158"/>
    </location>
</feature>
<evidence type="ECO:0000313" key="2">
    <source>
        <dbReference type="EMBL" id="KAL3403835.1"/>
    </source>
</evidence>